<evidence type="ECO:0000259" key="9">
    <source>
        <dbReference type="PROSITE" id="PS51371"/>
    </source>
</evidence>
<dbReference type="Pfam" id="PF01769">
    <property type="entry name" value="MgtE"/>
    <property type="match status" value="1"/>
</dbReference>
<evidence type="ECO:0000256" key="3">
    <source>
        <dbReference type="ARBA" id="ARBA00022448"/>
    </source>
</evidence>
<dbReference type="SUPFAM" id="SSF161093">
    <property type="entry name" value="MgtE membrane domain-like"/>
    <property type="match status" value="1"/>
</dbReference>
<dbReference type="PANTHER" id="PTHR43773:SF1">
    <property type="entry name" value="MAGNESIUM TRANSPORTER MGTE"/>
    <property type="match status" value="1"/>
</dbReference>
<dbReference type="GO" id="GO:0016020">
    <property type="term" value="C:membrane"/>
    <property type="evidence" value="ECO:0007669"/>
    <property type="project" value="UniProtKB-SubCell"/>
</dbReference>
<feature type="transmembrane region" description="Helical" evidence="8">
    <location>
        <begin position="369"/>
        <end position="391"/>
    </location>
</feature>
<evidence type="ECO:0000256" key="5">
    <source>
        <dbReference type="ARBA" id="ARBA00022842"/>
    </source>
</evidence>
<evidence type="ECO:0000313" key="10">
    <source>
        <dbReference type="EMBL" id="SVA14108.1"/>
    </source>
</evidence>
<dbReference type="GO" id="GO:0015095">
    <property type="term" value="F:magnesium ion transmembrane transporter activity"/>
    <property type="evidence" value="ECO:0007669"/>
    <property type="project" value="InterPro"/>
</dbReference>
<evidence type="ECO:0000256" key="2">
    <source>
        <dbReference type="ARBA" id="ARBA00009749"/>
    </source>
</evidence>
<evidence type="ECO:0000256" key="1">
    <source>
        <dbReference type="ARBA" id="ARBA00004141"/>
    </source>
</evidence>
<dbReference type="InterPro" id="IPR038076">
    <property type="entry name" value="MgtE_N_sf"/>
</dbReference>
<evidence type="ECO:0000256" key="8">
    <source>
        <dbReference type="SAM" id="Phobius"/>
    </source>
</evidence>
<dbReference type="Gene3D" id="1.25.60.10">
    <property type="entry name" value="MgtE N-terminal domain-like"/>
    <property type="match status" value="1"/>
</dbReference>
<keyword evidence="7 8" id="KW-0472">Membrane</keyword>
<evidence type="ECO:0000256" key="7">
    <source>
        <dbReference type="ARBA" id="ARBA00023136"/>
    </source>
</evidence>
<dbReference type="Gene3D" id="1.10.357.20">
    <property type="entry name" value="SLC41 divalent cation transporters, integral membrane domain"/>
    <property type="match status" value="1"/>
</dbReference>
<dbReference type="SUPFAM" id="SSF158791">
    <property type="entry name" value="MgtE N-terminal domain-like"/>
    <property type="match status" value="1"/>
</dbReference>
<keyword evidence="5" id="KW-0460">Magnesium</keyword>
<dbReference type="InterPro" id="IPR000644">
    <property type="entry name" value="CBS_dom"/>
</dbReference>
<feature type="transmembrane region" description="Helical" evidence="8">
    <location>
        <begin position="323"/>
        <end position="348"/>
    </location>
</feature>
<gene>
    <name evidence="10" type="ORF">METZ01_LOCUS66962</name>
</gene>
<dbReference type="SUPFAM" id="SSF54631">
    <property type="entry name" value="CBS-domain pair"/>
    <property type="match status" value="1"/>
</dbReference>
<dbReference type="NCBIfam" id="TIGR00400">
    <property type="entry name" value="mgtE"/>
    <property type="match status" value="1"/>
</dbReference>
<dbReference type="PROSITE" id="PS51371">
    <property type="entry name" value="CBS"/>
    <property type="match status" value="1"/>
</dbReference>
<keyword evidence="3" id="KW-0813">Transport</keyword>
<comment type="subcellular location">
    <subcellularLocation>
        <location evidence="1">Membrane</location>
        <topology evidence="1">Multi-pass membrane protein</topology>
    </subcellularLocation>
</comment>
<dbReference type="Gene3D" id="3.10.580.10">
    <property type="entry name" value="CBS-domain"/>
    <property type="match status" value="1"/>
</dbReference>
<dbReference type="Pfam" id="PF03448">
    <property type="entry name" value="MgtE_N"/>
    <property type="match status" value="1"/>
</dbReference>
<sequence length="459" mass="51308">MSLVKTIGEKKVNLDFNKDFINLFNEKIKSKDVQFINQTLKDLHPSDVANLIENLPADTREKLIEIEAFNIEAEIFIEINESIQAEVLLLLSVESIAKILHKLESDNALQILEKLEENKKKKVLDKLLPKDRFLLEEGLSYPEDSAARIMQREFTAVPSNWTVGQTIDYLRENKELPKEFLEIFIIDNDFKPIGTVPSSRVLRTPRDSKMNSIMRKVPVLISVNMDKEEVGHTFESYNLVSAGVVNKNNKLVGMITADDVVTVVQEEAEEDVLRLAGVGDEEITDSVVIKTKRRFNWLLLNLFTALIATWVISRFGATIEQMVALAFLMPIVASMGGNAGMQTLAVTIRAIAKKELSSGNFFTVVTKEFIIGVLNGIIFAIITGVIVQFWFKEINLSILIAVSMVLNMIVAGLFGILVPVSLKKFNIDPAIASSVFVTTITDVVGFLSFLGIGSYFLFN</sequence>
<dbReference type="PANTHER" id="PTHR43773">
    <property type="entry name" value="MAGNESIUM TRANSPORTER MGTE"/>
    <property type="match status" value="1"/>
</dbReference>
<name>A0A381TEV7_9ZZZZ</name>
<dbReference type="EMBL" id="UINC01004409">
    <property type="protein sequence ID" value="SVA14108.1"/>
    <property type="molecule type" value="Genomic_DNA"/>
</dbReference>
<dbReference type="Pfam" id="PF00571">
    <property type="entry name" value="CBS"/>
    <property type="match status" value="2"/>
</dbReference>
<dbReference type="InterPro" id="IPR006669">
    <property type="entry name" value="MgtE_transporter"/>
</dbReference>
<keyword evidence="4 8" id="KW-0812">Transmembrane</keyword>
<dbReference type="InterPro" id="IPR006667">
    <property type="entry name" value="SLC41_membr_dom"/>
</dbReference>
<dbReference type="AlphaFoldDB" id="A0A381TEV7"/>
<dbReference type="InterPro" id="IPR006668">
    <property type="entry name" value="Mg_transptr_MgtE_intracell_dom"/>
</dbReference>
<dbReference type="SMART" id="SM00924">
    <property type="entry name" value="MgtE_N"/>
    <property type="match status" value="1"/>
</dbReference>
<feature type="transmembrane region" description="Helical" evidence="8">
    <location>
        <begin position="298"/>
        <end position="317"/>
    </location>
</feature>
<dbReference type="InterPro" id="IPR036739">
    <property type="entry name" value="SLC41_membr_dom_sf"/>
</dbReference>
<protein>
    <recommendedName>
        <fullName evidence="9">CBS domain-containing protein</fullName>
    </recommendedName>
</protein>
<accession>A0A381TEV7</accession>
<organism evidence="10">
    <name type="scientific">marine metagenome</name>
    <dbReference type="NCBI Taxonomy" id="408172"/>
    <lineage>
        <taxon>unclassified sequences</taxon>
        <taxon>metagenomes</taxon>
        <taxon>ecological metagenomes</taxon>
    </lineage>
</organism>
<reference evidence="10" key="1">
    <citation type="submission" date="2018-05" db="EMBL/GenBank/DDBJ databases">
        <authorList>
            <person name="Lanie J.A."/>
            <person name="Ng W.-L."/>
            <person name="Kazmierczak K.M."/>
            <person name="Andrzejewski T.M."/>
            <person name="Davidsen T.M."/>
            <person name="Wayne K.J."/>
            <person name="Tettelin H."/>
            <person name="Glass J.I."/>
            <person name="Rusch D."/>
            <person name="Podicherti R."/>
            <person name="Tsui H.-C.T."/>
            <person name="Winkler M.E."/>
        </authorList>
    </citation>
    <scope>NUCLEOTIDE SEQUENCE</scope>
</reference>
<feature type="domain" description="CBS" evidence="9">
    <location>
        <begin position="214"/>
        <end position="270"/>
    </location>
</feature>
<comment type="similarity">
    <text evidence="2">Belongs to the SLC41A transporter family.</text>
</comment>
<evidence type="ECO:0000256" key="4">
    <source>
        <dbReference type="ARBA" id="ARBA00022692"/>
    </source>
</evidence>
<dbReference type="CDD" id="cd04606">
    <property type="entry name" value="CBS_pair_Mg_transporter"/>
    <property type="match status" value="1"/>
</dbReference>
<keyword evidence="6 8" id="KW-1133">Transmembrane helix</keyword>
<evidence type="ECO:0000256" key="6">
    <source>
        <dbReference type="ARBA" id="ARBA00022989"/>
    </source>
</evidence>
<feature type="transmembrane region" description="Helical" evidence="8">
    <location>
        <begin position="397"/>
        <end position="418"/>
    </location>
</feature>
<dbReference type="InterPro" id="IPR046342">
    <property type="entry name" value="CBS_dom_sf"/>
</dbReference>
<proteinExistence type="inferred from homology"/>
<feature type="transmembrane region" description="Helical" evidence="8">
    <location>
        <begin position="430"/>
        <end position="458"/>
    </location>
</feature>